<comment type="caution">
    <text evidence="2">The sequence shown here is derived from an EMBL/GenBank/DDBJ whole genome shotgun (WGS) entry which is preliminary data.</text>
</comment>
<organism evidence="2 3">
    <name type="scientific">Caenorhabditis angaria</name>
    <dbReference type="NCBI Taxonomy" id="860376"/>
    <lineage>
        <taxon>Eukaryota</taxon>
        <taxon>Metazoa</taxon>
        <taxon>Ecdysozoa</taxon>
        <taxon>Nematoda</taxon>
        <taxon>Chromadorea</taxon>
        <taxon>Rhabditida</taxon>
        <taxon>Rhabditina</taxon>
        <taxon>Rhabditomorpha</taxon>
        <taxon>Rhabditoidea</taxon>
        <taxon>Rhabditidae</taxon>
        <taxon>Peloderinae</taxon>
        <taxon>Caenorhabditis</taxon>
    </lineage>
</organism>
<feature type="signal peptide" evidence="1">
    <location>
        <begin position="1"/>
        <end position="24"/>
    </location>
</feature>
<dbReference type="GO" id="GO:0030424">
    <property type="term" value="C:axon"/>
    <property type="evidence" value="ECO:0007669"/>
    <property type="project" value="TreeGrafter"/>
</dbReference>
<accession>A0A9P1MZY8</accession>
<dbReference type="Pfam" id="PF06579">
    <property type="entry name" value="Ly-6_related"/>
    <property type="match status" value="1"/>
</dbReference>
<dbReference type="PANTHER" id="PTHR34722:SF8">
    <property type="entry name" value="HOMOLOG OF ODR-2 (TWO)"/>
    <property type="match status" value="1"/>
</dbReference>
<name>A0A9P1MZY8_9PELO</name>
<dbReference type="GO" id="GO:1990834">
    <property type="term" value="P:response to odorant"/>
    <property type="evidence" value="ECO:0007669"/>
    <property type="project" value="TreeGrafter"/>
</dbReference>
<protein>
    <submittedName>
        <fullName evidence="2">Uncharacterized protein</fullName>
    </submittedName>
</protein>
<keyword evidence="3" id="KW-1185">Reference proteome</keyword>
<dbReference type="Proteomes" id="UP001152747">
    <property type="component" value="Unassembled WGS sequence"/>
</dbReference>
<evidence type="ECO:0000313" key="3">
    <source>
        <dbReference type="Proteomes" id="UP001152747"/>
    </source>
</evidence>
<sequence>MPSNLALYCFLSILILILPRFSESQVRKIDPQSPPPIHIQQHRYDFPQNRCFSCMSKMYEMYFDKVLSSYLYRPLNFTSACDENPDTSKLQLVKCRSICLTIVEEFHMLGKPTGDRLFMRGCALTMTKRGISNKTMAFFDRYDRCRNVSANEMFPHADLQMSPLRVCSCLGDRCNGAAHNFHKLTNYLSYSIPFLFAFLEVLVF</sequence>
<dbReference type="GO" id="GO:0043025">
    <property type="term" value="C:neuronal cell body"/>
    <property type="evidence" value="ECO:0007669"/>
    <property type="project" value="TreeGrafter"/>
</dbReference>
<evidence type="ECO:0000313" key="2">
    <source>
        <dbReference type="EMBL" id="CAI5442885.1"/>
    </source>
</evidence>
<keyword evidence="1" id="KW-0732">Signal</keyword>
<dbReference type="GO" id="GO:0042048">
    <property type="term" value="P:olfactory behavior"/>
    <property type="evidence" value="ECO:0007669"/>
    <property type="project" value="TreeGrafter"/>
</dbReference>
<dbReference type="InterPro" id="IPR010558">
    <property type="entry name" value="Ly-6-related"/>
</dbReference>
<dbReference type="OrthoDB" id="5806302at2759"/>
<evidence type="ECO:0000256" key="1">
    <source>
        <dbReference type="SAM" id="SignalP"/>
    </source>
</evidence>
<gene>
    <name evidence="2" type="ORF">CAMP_LOCUS5522</name>
</gene>
<dbReference type="PANTHER" id="PTHR34722">
    <property type="entry name" value="HOMOLOG OF ODR-2 (TWO)-RELATED"/>
    <property type="match status" value="1"/>
</dbReference>
<feature type="chain" id="PRO_5040372953" evidence="1">
    <location>
        <begin position="25"/>
        <end position="204"/>
    </location>
</feature>
<reference evidence="2" key="1">
    <citation type="submission" date="2022-11" db="EMBL/GenBank/DDBJ databases">
        <authorList>
            <person name="Kikuchi T."/>
        </authorList>
    </citation>
    <scope>NUCLEOTIDE SEQUENCE</scope>
    <source>
        <strain evidence="2">PS1010</strain>
    </source>
</reference>
<proteinExistence type="predicted"/>
<dbReference type="AlphaFoldDB" id="A0A9P1MZY8"/>
<dbReference type="EMBL" id="CANHGI010000002">
    <property type="protein sequence ID" value="CAI5442885.1"/>
    <property type="molecule type" value="Genomic_DNA"/>
</dbReference>